<accession>A0A024QH01</accession>
<sequence length="70" mass="7959">MNKNQIAELCHNVNKAYCESIGDLSQPKWEDAPDKTHPCLVPYNELPVEQKTKDYLFKAVIDTVIKIGVN</sequence>
<dbReference type="STRING" id="1462526.BN990_04222"/>
<evidence type="ECO:0008006" key="3">
    <source>
        <dbReference type="Google" id="ProtNLM"/>
    </source>
</evidence>
<evidence type="ECO:0000313" key="1">
    <source>
        <dbReference type="EMBL" id="CDQ41843.1"/>
    </source>
</evidence>
<reference evidence="1 2" key="1">
    <citation type="submission" date="2014-03" db="EMBL/GenBank/DDBJ databases">
        <authorList>
            <person name="Urmite Genomes U."/>
        </authorList>
    </citation>
    <scope>NUCLEOTIDE SEQUENCE [LARGE SCALE GENOMIC DNA]</scope>
    <source>
        <strain evidence="1 2">Vm-5</strain>
    </source>
</reference>
<dbReference type="OrthoDB" id="227202at2"/>
<name>A0A024QH01_9BACI</name>
<protein>
    <recommendedName>
        <fullName evidence="3">Ryanodine receptor Ryr domain-containing protein</fullName>
    </recommendedName>
</protein>
<dbReference type="EMBL" id="CCDP010000003">
    <property type="protein sequence ID" value="CDQ41843.1"/>
    <property type="molecule type" value="Genomic_DNA"/>
</dbReference>
<dbReference type="Gene3D" id="6.20.350.10">
    <property type="match status" value="1"/>
</dbReference>
<dbReference type="AlphaFoldDB" id="A0A024QH01"/>
<evidence type="ECO:0000313" key="2">
    <source>
        <dbReference type="Proteomes" id="UP000028875"/>
    </source>
</evidence>
<reference evidence="2" key="2">
    <citation type="submission" date="2014-05" db="EMBL/GenBank/DDBJ databases">
        <title>Draft genome sequence of Virgibacillus massiliensis Vm-5.</title>
        <authorList>
            <person name="Khelaifia S."/>
            <person name="Croce O."/>
            <person name="Lagier J.C."/>
            <person name="Raoult D."/>
        </authorList>
    </citation>
    <scope>NUCLEOTIDE SEQUENCE [LARGE SCALE GENOMIC DNA]</scope>
    <source>
        <strain evidence="2">Vm-5</strain>
    </source>
</reference>
<gene>
    <name evidence="1" type="ORF">BN990_04222</name>
</gene>
<proteinExistence type="predicted"/>
<dbReference type="RefSeq" id="WP_038246742.1">
    <property type="nucleotide sequence ID" value="NZ_BNER01000008.1"/>
</dbReference>
<organism evidence="1 2">
    <name type="scientific">Virgibacillus massiliensis</name>
    <dbReference type="NCBI Taxonomy" id="1462526"/>
    <lineage>
        <taxon>Bacteria</taxon>
        <taxon>Bacillati</taxon>
        <taxon>Bacillota</taxon>
        <taxon>Bacilli</taxon>
        <taxon>Bacillales</taxon>
        <taxon>Bacillaceae</taxon>
        <taxon>Virgibacillus</taxon>
    </lineage>
</organism>
<dbReference type="Proteomes" id="UP000028875">
    <property type="component" value="Unassembled WGS sequence"/>
</dbReference>
<comment type="caution">
    <text evidence="1">The sequence shown here is derived from an EMBL/GenBank/DDBJ whole genome shotgun (WGS) entry which is preliminary data.</text>
</comment>
<keyword evidence="2" id="KW-1185">Reference proteome</keyword>